<sequence>MQDDNYQQPDSNFTLYLALLCVLLAVTSIAVALRIWVRTRFTKTFGVDDTLLIICHIVNTAASIIWLVIQDQQRFYEPRTLALFQALSKLYLISFFMYIISGALVKLVIAAFFIKIARKTWQRILIIGPLGAYLITLTVALFIINLRCGIPVDPVKVLTNETCPIPSAGIIKLGVAIASVNCACDWIFAVVPLQMLCVAKGLSRTSRISAGFVIALALASSAVSVIRLPYFNMLSFTPKFFETIGVTYILSLIETTVAVMAVSLATLKPLLKVLRIGSSYRTSYIEELQDPPPRSPSEAADPNYKPPPRRKVRKKKLRIDRSAMRGVGILPTITLNTEDDEEDDVDGELGHVTIVQMQMPKTFVSARTIAMTMSGVPSINQVLSENNVTWQRTIQEGVEER</sequence>
<feature type="transmembrane region" description="Helical" evidence="7">
    <location>
        <begin position="208"/>
        <end position="228"/>
    </location>
</feature>
<protein>
    <recommendedName>
        <fullName evidence="8">Rhodopsin domain-containing protein</fullName>
    </recommendedName>
</protein>
<dbReference type="OrthoDB" id="3936451at2759"/>
<evidence type="ECO:0000313" key="9">
    <source>
        <dbReference type="EMBL" id="PSK34295.1"/>
    </source>
</evidence>
<organism evidence="9 10">
    <name type="scientific">Elsinoe australis</name>
    <dbReference type="NCBI Taxonomy" id="40998"/>
    <lineage>
        <taxon>Eukaryota</taxon>
        <taxon>Fungi</taxon>
        <taxon>Dikarya</taxon>
        <taxon>Ascomycota</taxon>
        <taxon>Pezizomycotina</taxon>
        <taxon>Dothideomycetes</taxon>
        <taxon>Dothideomycetidae</taxon>
        <taxon>Myriangiales</taxon>
        <taxon>Elsinoaceae</taxon>
        <taxon>Elsinoe</taxon>
    </lineage>
</organism>
<evidence type="ECO:0000313" key="10">
    <source>
        <dbReference type="Proteomes" id="UP000243723"/>
    </source>
</evidence>
<evidence type="ECO:0000256" key="5">
    <source>
        <dbReference type="ARBA" id="ARBA00038359"/>
    </source>
</evidence>
<feature type="transmembrane region" description="Helical" evidence="7">
    <location>
        <begin position="124"/>
        <end position="144"/>
    </location>
</feature>
<dbReference type="InterPro" id="IPR049326">
    <property type="entry name" value="Rhodopsin_dom_fungi"/>
</dbReference>
<dbReference type="Pfam" id="PF20684">
    <property type="entry name" value="Fung_rhodopsin"/>
    <property type="match status" value="1"/>
</dbReference>
<keyword evidence="3 7" id="KW-1133">Transmembrane helix</keyword>
<feature type="region of interest" description="Disordered" evidence="6">
    <location>
        <begin position="287"/>
        <end position="315"/>
    </location>
</feature>
<evidence type="ECO:0000256" key="1">
    <source>
        <dbReference type="ARBA" id="ARBA00004141"/>
    </source>
</evidence>
<comment type="subcellular location">
    <subcellularLocation>
        <location evidence="1">Membrane</location>
        <topology evidence="1">Multi-pass membrane protein</topology>
    </subcellularLocation>
</comment>
<evidence type="ECO:0000256" key="4">
    <source>
        <dbReference type="ARBA" id="ARBA00023136"/>
    </source>
</evidence>
<dbReference type="InterPro" id="IPR052337">
    <property type="entry name" value="SAT4-like"/>
</dbReference>
<feature type="transmembrane region" description="Helical" evidence="7">
    <location>
        <begin position="49"/>
        <end position="69"/>
    </location>
</feature>
<feature type="transmembrane region" description="Helical" evidence="7">
    <location>
        <begin position="89"/>
        <end position="112"/>
    </location>
</feature>
<evidence type="ECO:0000256" key="6">
    <source>
        <dbReference type="SAM" id="MobiDB-lite"/>
    </source>
</evidence>
<dbReference type="AlphaFoldDB" id="A0A2P7YEA2"/>
<evidence type="ECO:0000256" key="2">
    <source>
        <dbReference type="ARBA" id="ARBA00022692"/>
    </source>
</evidence>
<dbReference type="STRING" id="40998.A0A2P7YEA2"/>
<dbReference type="GO" id="GO:0016020">
    <property type="term" value="C:membrane"/>
    <property type="evidence" value="ECO:0007669"/>
    <property type="project" value="UniProtKB-SubCell"/>
</dbReference>
<name>A0A2P7YEA2_9PEZI</name>
<feature type="transmembrane region" description="Helical" evidence="7">
    <location>
        <begin position="170"/>
        <end position="196"/>
    </location>
</feature>
<evidence type="ECO:0000256" key="7">
    <source>
        <dbReference type="SAM" id="Phobius"/>
    </source>
</evidence>
<proteinExistence type="inferred from homology"/>
<comment type="caution">
    <text evidence="9">The sequence shown here is derived from an EMBL/GenBank/DDBJ whole genome shotgun (WGS) entry which is preliminary data.</text>
</comment>
<keyword evidence="2 7" id="KW-0812">Transmembrane</keyword>
<feature type="domain" description="Rhodopsin" evidence="8">
    <location>
        <begin position="33"/>
        <end position="272"/>
    </location>
</feature>
<keyword evidence="10" id="KW-1185">Reference proteome</keyword>
<dbReference type="Proteomes" id="UP000243723">
    <property type="component" value="Unassembled WGS sequence"/>
</dbReference>
<evidence type="ECO:0000256" key="3">
    <source>
        <dbReference type="ARBA" id="ARBA00022989"/>
    </source>
</evidence>
<dbReference type="PANTHER" id="PTHR33048:SF96">
    <property type="entry name" value="INTEGRAL MEMBRANE PROTEIN"/>
    <property type="match status" value="1"/>
</dbReference>
<dbReference type="EMBL" id="NHZQ01000447">
    <property type="protein sequence ID" value="PSK34295.1"/>
    <property type="molecule type" value="Genomic_DNA"/>
</dbReference>
<feature type="transmembrane region" description="Helical" evidence="7">
    <location>
        <begin position="15"/>
        <end position="37"/>
    </location>
</feature>
<keyword evidence="4 7" id="KW-0472">Membrane</keyword>
<reference evidence="9 10" key="1">
    <citation type="submission" date="2017-05" db="EMBL/GenBank/DDBJ databases">
        <title>Draft genome sequence of Elsinoe australis.</title>
        <authorList>
            <person name="Cheng Q."/>
        </authorList>
    </citation>
    <scope>NUCLEOTIDE SEQUENCE [LARGE SCALE GENOMIC DNA]</scope>
    <source>
        <strain evidence="9 10">NL1</strain>
    </source>
</reference>
<evidence type="ECO:0000259" key="8">
    <source>
        <dbReference type="Pfam" id="PF20684"/>
    </source>
</evidence>
<gene>
    <name evidence="9" type="ORF">B9Z65_8621</name>
</gene>
<feature type="transmembrane region" description="Helical" evidence="7">
    <location>
        <begin position="248"/>
        <end position="271"/>
    </location>
</feature>
<accession>A0A2P7YEA2</accession>
<comment type="similarity">
    <text evidence="5">Belongs to the SAT4 family.</text>
</comment>
<dbReference type="PANTHER" id="PTHR33048">
    <property type="entry name" value="PTH11-LIKE INTEGRAL MEMBRANE PROTEIN (AFU_ORTHOLOGUE AFUA_5G11245)"/>
    <property type="match status" value="1"/>
</dbReference>